<keyword evidence="1" id="KW-0812">Transmembrane</keyword>
<proteinExistence type="predicted"/>
<evidence type="ECO:0000256" key="1">
    <source>
        <dbReference type="SAM" id="Phobius"/>
    </source>
</evidence>
<dbReference type="AlphaFoldDB" id="A0A6B2JUI4"/>
<organism evidence="2 3">
    <name type="scientific">Pseudoroseicyclus tamaricis</name>
    <dbReference type="NCBI Taxonomy" id="2705421"/>
    <lineage>
        <taxon>Bacteria</taxon>
        <taxon>Pseudomonadati</taxon>
        <taxon>Pseudomonadota</taxon>
        <taxon>Alphaproteobacteria</taxon>
        <taxon>Rhodobacterales</taxon>
        <taxon>Paracoccaceae</taxon>
        <taxon>Pseudoroseicyclus</taxon>
    </lineage>
</organism>
<dbReference type="EMBL" id="JAAGAB010000002">
    <property type="protein sequence ID" value="NDV01585.1"/>
    <property type="molecule type" value="Genomic_DNA"/>
</dbReference>
<evidence type="ECO:0000313" key="3">
    <source>
        <dbReference type="Proteomes" id="UP000474757"/>
    </source>
</evidence>
<name>A0A6B2JUI4_9RHOB</name>
<reference evidence="2 3" key="1">
    <citation type="submission" date="2020-02" db="EMBL/GenBank/DDBJ databases">
        <title>Pseudoroseicyclus tamarix, sp. nov., isolated from offshore sediment of a Tamarix chinensis forest.</title>
        <authorList>
            <person name="Gai Y."/>
        </authorList>
    </citation>
    <scope>NUCLEOTIDE SEQUENCE [LARGE SCALE GENOMIC DNA]</scope>
    <source>
        <strain evidence="2 3">CLL3-39</strain>
    </source>
</reference>
<keyword evidence="3" id="KW-1185">Reference proteome</keyword>
<comment type="caution">
    <text evidence="2">The sequence shown here is derived from an EMBL/GenBank/DDBJ whole genome shotgun (WGS) entry which is preliminary data.</text>
</comment>
<evidence type="ECO:0008006" key="4">
    <source>
        <dbReference type="Google" id="ProtNLM"/>
    </source>
</evidence>
<accession>A0A6B2JUI4</accession>
<evidence type="ECO:0000313" key="2">
    <source>
        <dbReference type="EMBL" id="NDV01585.1"/>
    </source>
</evidence>
<dbReference type="Proteomes" id="UP000474757">
    <property type="component" value="Unassembled WGS sequence"/>
</dbReference>
<dbReference type="RefSeq" id="WP_163893656.1">
    <property type="nucleotide sequence ID" value="NZ_JAAFYS010000002.1"/>
</dbReference>
<feature type="transmembrane region" description="Helical" evidence="1">
    <location>
        <begin position="116"/>
        <end position="137"/>
    </location>
</feature>
<sequence>MPRSRLVTLHAVSSSIALLTILSFWLSATIAELFLGHDGIVSVRTAILFVLPVLVIALAGAGASGFRLAGRSRAPEVEAKRTRMKVAAGIGVLVLVPSAIFLGWKANAGSLDTTFTTVQLVELVAGATNIVLLGLNMRTGLRMRGRRLERNARRAAA</sequence>
<protein>
    <recommendedName>
        <fullName evidence="4">Transmembrane protein</fullName>
    </recommendedName>
</protein>
<gene>
    <name evidence="2" type="ORF">GZA08_11485</name>
</gene>
<keyword evidence="1" id="KW-1133">Transmembrane helix</keyword>
<feature type="transmembrane region" description="Helical" evidence="1">
    <location>
        <begin position="86"/>
        <end position="104"/>
    </location>
</feature>
<feature type="transmembrane region" description="Helical" evidence="1">
    <location>
        <begin position="46"/>
        <end position="66"/>
    </location>
</feature>
<feature type="transmembrane region" description="Helical" evidence="1">
    <location>
        <begin position="7"/>
        <end position="26"/>
    </location>
</feature>
<keyword evidence="1" id="KW-0472">Membrane</keyword>